<feature type="non-terminal residue" evidence="2">
    <location>
        <position position="271"/>
    </location>
</feature>
<dbReference type="OrthoDB" id="10671525at2759"/>
<dbReference type="Proteomes" id="UP000663879">
    <property type="component" value="Unassembled WGS sequence"/>
</dbReference>
<comment type="caution">
    <text evidence="2">The sequence shown here is derived from an EMBL/GenBank/DDBJ whole genome shotgun (WGS) entry which is preliminary data.</text>
</comment>
<reference evidence="2" key="1">
    <citation type="submission" date="2021-02" db="EMBL/GenBank/DDBJ databases">
        <authorList>
            <person name="Nowell W R."/>
        </authorList>
    </citation>
    <scope>NUCLEOTIDE SEQUENCE</scope>
    <source>
        <strain evidence="2">Ploen Becks lab</strain>
    </source>
</reference>
<organism evidence="2 3">
    <name type="scientific">Brachionus calyciflorus</name>
    <dbReference type="NCBI Taxonomy" id="104777"/>
    <lineage>
        <taxon>Eukaryota</taxon>
        <taxon>Metazoa</taxon>
        <taxon>Spiralia</taxon>
        <taxon>Gnathifera</taxon>
        <taxon>Rotifera</taxon>
        <taxon>Eurotatoria</taxon>
        <taxon>Monogononta</taxon>
        <taxon>Pseudotrocha</taxon>
        <taxon>Ploima</taxon>
        <taxon>Brachionidae</taxon>
        <taxon>Brachionus</taxon>
    </lineage>
</organism>
<feature type="compositionally biased region" description="Acidic residues" evidence="1">
    <location>
        <begin position="33"/>
        <end position="44"/>
    </location>
</feature>
<proteinExistence type="predicted"/>
<gene>
    <name evidence="2" type="ORF">OXX778_LOCUS17145</name>
</gene>
<accession>A0A814HY95</accession>
<sequence length="271" mass="31269">MKILNEINKSTQYINNNNNLNIEIDYSESNSLCDDDPDEEEEDKKEEKNTVNLTNSDFQCLTERLKASSNYKSCTNINAINIMNLNERPFNSNPLPPLSSSPHPPPSVQKAKIDLLKHLKLYLELCKIYETKKMTNNNNNNNCKNECIKSPTSSSSTTSNSFLSSYSFDNNNNTNTKKKKNIKTFINKKTNSVGLDNNKSSRNFDDYDDSCNNFLIGDEVDLYLDENENINNRSLNNRNMFRKLKPLIPSWVFSDNEKFVGRDWLIKEIDK</sequence>
<evidence type="ECO:0000256" key="1">
    <source>
        <dbReference type="SAM" id="MobiDB-lite"/>
    </source>
</evidence>
<name>A0A814HY95_9BILA</name>
<dbReference type="AlphaFoldDB" id="A0A814HY95"/>
<protein>
    <submittedName>
        <fullName evidence="2">Uncharacterized protein</fullName>
    </submittedName>
</protein>
<dbReference type="EMBL" id="CAJNOC010004289">
    <property type="protein sequence ID" value="CAF1016275.1"/>
    <property type="molecule type" value="Genomic_DNA"/>
</dbReference>
<evidence type="ECO:0000313" key="3">
    <source>
        <dbReference type="Proteomes" id="UP000663879"/>
    </source>
</evidence>
<feature type="region of interest" description="Disordered" evidence="1">
    <location>
        <begin position="28"/>
        <end position="49"/>
    </location>
</feature>
<evidence type="ECO:0000313" key="2">
    <source>
        <dbReference type="EMBL" id="CAF1016275.1"/>
    </source>
</evidence>
<keyword evidence="3" id="KW-1185">Reference proteome</keyword>